<dbReference type="GO" id="GO:0005634">
    <property type="term" value="C:nucleus"/>
    <property type="evidence" value="ECO:0007669"/>
    <property type="project" value="UniProtKB-SubCell"/>
</dbReference>
<sequence>MKKDLNHRFDCPVCKKEFTQRYARDRHLRIHTGEKPYGCDQCGKGFARKDKLNLHQLKDKNCSQGANCPPGNESHKL</sequence>
<keyword evidence="7" id="KW-0539">Nucleus</keyword>
<dbReference type="Pfam" id="PF00096">
    <property type="entry name" value="zf-C2H2"/>
    <property type="match status" value="2"/>
</dbReference>
<keyword evidence="5 8" id="KW-0863">Zinc-finger</keyword>
<dbReference type="Gene3D" id="3.30.160.60">
    <property type="entry name" value="Classic Zinc Finger"/>
    <property type="match status" value="2"/>
</dbReference>
<dbReference type="Proteomes" id="UP000268162">
    <property type="component" value="Unassembled WGS sequence"/>
</dbReference>
<dbReference type="GO" id="GO:0008270">
    <property type="term" value="F:zinc ion binding"/>
    <property type="evidence" value="ECO:0007669"/>
    <property type="project" value="UniProtKB-KW"/>
</dbReference>
<keyword evidence="11" id="KW-1185">Reference proteome</keyword>
<protein>
    <recommendedName>
        <fullName evidence="9">C2H2-type domain-containing protein</fullName>
    </recommendedName>
</protein>
<dbReference type="PROSITE" id="PS00028">
    <property type="entry name" value="ZINC_FINGER_C2H2_1"/>
    <property type="match status" value="1"/>
</dbReference>
<gene>
    <name evidence="10" type="ORF">BJ085DRAFT_13578</name>
</gene>
<evidence type="ECO:0000256" key="1">
    <source>
        <dbReference type="ARBA" id="ARBA00004123"/>
    </source>
</evidence>
<accession>A0A4P9ZKZ4</accession>
<dbReference type="AlphaFoldDB" id="A0A4P9ZKZ4"/>
<evidence type="ECO:0000313" key="11">
    <source>
        <dbReference type="Proteomes" id="UP000268162"/>
    </source>
</evidence>
<keyword evidence="3" id="KW-0479">Metal-binding</keyword>
<dbReference type="EMBL" id="ML003446">
    <property type="protein sequence ID" value="RKP33944.1"/>
    <property type="molecule type" value="Genomic_DNA"/>
</dbReference>
<dbReference type="InterPro" id="IPR013087">
    <property type="entry name" value="Znf_C2H2_type"/>
</dbReference>
<reference evidence="11" key="1">
    <citation type="journal article" date="2018" name="Nat. Microbiol.">
        <title>Leveraging single-cell genomics to expand the fungal tree of life.</title>
        <authorList>
            <person name="Ahrendt S.R."/>
            <person name="Quandt C.A."/>
            <person name="Ciobanu D."/>
            <person name="Clum A."/>
            <person name="Salamov A."/>
            <person name="Andreopoulos B."/>
            <person name="Cheng J.F."/>
            <person name="Woyke T."/>
            <person name="Pelin A."/>
            <person name="Henrissat B."/>
            <person name="Reynolds N.K."/>
            <person name="Benny G.L."/>
            <person name="Smith M.E."/>
            <person name="James T.Y."/>
            <person name="Grigoriev I.V."/>
        </authorList>
    </citation>
    <scope>NUCLEOTIDE SEQUENCE [LARGE SCALE GENOMIC DNA]</scope>
    <source>
        <strain evidence="11">RSA 468</strain>
    </source>
</reference>
<keyword evidence="4" id="KW-0677">Repeat</keyword>
<feature type="domain" description="C2H2-type" evidence="9">
    <location>
        <begin position="9"/>
        <end position="36"/>
    </location>
</feature>
<dbReference type="FunFam" id="3.30.160.60:FF:001498">
    <property type="entry name" value="Zinc finger protein 404"/>
    <property type="match status" value="1"/>
</dbReference>
<evidence type="ECO:0000256" key="5">
    <source>
        <dbReference type="ARBA" id="ARBA00022771"/>
    </source>
</evidence>
<dbReference type="GO" id="GO:0000981">
    <property type="term" value="F:DNA-binding transcription factor activity, RNA polymerase II-specific"/>
    <property type="evidence" value="ECO:0007669"/>
    <property type="project" value="TreeGrafter"/>
</dbReference>
<evidence type="ECO:0000256" key="6">
    <source>
        <dbReference type="ARBA" id="ARBA00022833"/>
    </source>
</evidence>
<dbReference type="SMART" id="SM00355">
    <property type="entry name" value="ZnF_C2H2"/>
    <property type="match status" value="2"/>
</dbReference>
<feature type="domain" description="C2H2-type" evidence="9">
    <location>
        <begin position="37"/>
        <end position="56"/>
    </location>
</feature>
<dbReference type="PANTHER" id="PTHR24394:SF44">
    <property type="entry name" value="ZINC FINGER PROTEIN 271-LIKE"/>
    <property type="match status" value="1"/>
</dbReference>
<dbReference type="STRING" id="215637.A0A4P9ZKZ4"/>
<dbReference type="PROSITE" id="PS50157">
    <property type="entry name" value="ZINC_FINGER_C2H2_2"/>
    <property type="match status" value="2"/>
</dbReference>
<organism evidence="10 11">
    <name type="scientific">Dimargaris cristalligena</name>
    <dbReference type="NCBI Taxonomy" id="215637"/>
    <lineage>
        <taxon>Eukaryota</taxon>
        <taxon>Fungi</taxon>
        <taxon>Fungi incertae sedis</taxon>
        <taxon>Zoopagomycota</taxon>
        <taxon>Kickxellomycotina</taxon>
        <taxon>Dimargaritomycetes</taxon>
        <taxon>Dimargaritales</taxon>
        <taxon>Dimargaritaceae</taxon>
        <taxon>Dimargaris</taxon>
    </lineage>
</organism>
<evidence type="ECO:0000256" key="7">
    <source>
        <dbReference type="ARBA" id="ARBA00023242"/>
    </source>
</evidence>
<dbReference type="InterPro" id="IPR036236">
    <property type="entry name" value="Znf_C2H2_sf"/>
</dbReference>
<comment type="subcellular location">
    <subcellularLocation>
        <location evidence="1">Nucleus</location>
    </subcellularLocation>
</comment>
<dbReference type="PANTHER" id="PTHR24394">
    <property type="entry name" value="ZINC FINGER PROTEIN"/>
    <property type="match status" value="1"/>
</dbReference>
<evidence type="ECO:0000256" key="2">
    <source>
        <dbReference type="ARBA" id="ARBA00006991"/>
    </source>
</evidence>
<proteinExistence type="inferred from homology"/>
<comment type="similarity">
    <text evidence="2">Belongs to the krueppel C2H2-type zinc-finger protein family.</text>
</comment>
<name>A0A4P9ZKZ4_9FUNG</name>
<evidence type="ECO:0000256" key="3">
    <source>
        <dbReference type="ARBA" id="ARBA00022723"/>
    </source>
</evidence>
<evidence type="ECO:0000256" key="4">
    <source>
        <dbReference type="ARBA" id="ARBA00022737"/>
    </source>
</evidence>
<keyword evidence="6" id="KW-0862">Zinc</keyword>
<evidence type="ECO:0000259" key="9">
    <source>
        <dbReference type="PROSITE" id="PS50157"/>
    </source>
</evidence>
<evidence type="ECO:0000256" key="8">
    <source>
        <dbReference type="PROSITE-ProRule" id="PRU00042"/>
    </source>
</evidence>
<dbReference type="FunFam" id="3.30.160.60:FF:001016">
    <property type="entry name" value="zinc finger protein 850-like"/>
    <property type="match status" value="1"/>
</dbReference>
<dbReference type="SUPFAM" id="SSF57667">
    <property type="entry name" value="beta-beta-alpha zinc fingers"/>
    <property type="match status" value="1"/>
</dbReference>
<evidence type="ECO:0000313" key="10">
    <source>
        <dbReference type="EMBL" id="RKP33944.1"/>
    </source>
</evidence>